<dbReference type="Pfam" id="PF00067">
    <property type="entry name" value="p450"/>
    <property type="match status" value="1"/>
</dbReference>
<keyword evidence="8" id="KW-0812">Transmembrane</keyword>
<dbReference type="eggNOG" id="KOG0156">
    <property type="taxonomic scope" value="Eukaryota"/>
</dbReference>
<evidence type="ECO:0000256" key="8">
    <source>
        <dbReference type="SAM" id="Phobius"/>
    </source>
</evidence>
<dbReference type="InterPro" id="IPR050364">
    <property type="entry name" value="Cytochrome_P450_fung"/>
</dbReference>
<dbReference type="AlphaFoldDB" id="K2QJW5"/>
<accession>K2QJW5</accession>
<dbReference type="GO" id="GO:0005506">
    <property type="term" value="F:iron ion binding"/>
    <property type="evidence" value="ECO:0007669"/>
    <property type="project" value="InterPro"/>
</dbReference>
<keyword evidence="6 7" id="KW-0349">Heme</keyword>
<evidence type="ECO:0000256" key="1">
    <source>
        <dbReference type="ARBA" id="ARBA00010617"/>
    </source>
</evidence>
<dbReference type="PROSITE" id="PS00086">
    <property type="entry name" value="CYTOCHROME_P450"/>
    <property type="match status" value="1"/>
</dbReference>
<dbReference type="PRINTS" id="PR00385">
    <property type="entry name" value="P450"/>
</dbReference>
<protein>
    <submittedName>
        <fullName evidence="9">Cytochrome P450</fullName>
    </submittedName>
</protein>
<keyword evidence="8" id="KW-1133">Transmembrane helix</keyword>
<evidence type="ECO:0000256" key="6">
    <source>
        <dbReference type="PIRSR" id="PIRSR602401-1"/>
    </source>
</evidence>
<evidence type="ECO:0000256" key="5">
    <source>
        <dbReference type="ARBA" id="ARBA00023033"/>
    </source>
</evidence>
<proteinExistence type="inferred from homology"/>
<name>K2QJW5_MACPH</name>
<dbReference type="EMBL" id="AHHD01000526">
    <property type="protein sequence ID" value="EKG10101.1"/>
    <property type="molecule type" value="Genomic_DNA"/>
</dbReference>
<evidence type="ECO:0000256" key="3">
    <source>
        <dbReference type="ARBA" id="ARBA00023002"/>
    </source>
</evidence>
<keyword evidence="8" id="KW-0472">Membrane</keyword>
<dbReference type="InterPro" id="IPR017972">
    <property type="entry name" value="Cyt_P450_CS"/>
</dbReference>
<comment type="caution">
    <text evidence="9">The sequence shown here is derived from an EMBL/GenBank/DDBJ whole genome shotgun (WGS) entry which is preliminary data.</text>
</comment>
<dbReference type="CDD" id="cd11065">
    <property type="entry name" value="CYP64-like"/>
    <property type="match status" value="1"/>
</dbReference>
<evidence type="ECO:0000256" key="7">
    <source>
        <dbReference type="RuleBase" id="RU000461"/>
    </source>
</evidence>
<dbReference type="PRINTS" id="PR00463">
    <property type="entry name" value="EP450I"/>
</dbReference>
<organism evidence="9 10">
    <name type="scientific">Macrophomina phaseolina (strain MS6)</name>
    <name type="common">Charcoal rot fungus</name>
    <dbReference type="NCBI Taxonomy" id="1126212"/>
    <lineage>
        <taxon>Eukaryota</taxon>
        <taxon>Fungi</taxon>
        <taxon>Dikarya</taxon>
        <taxon>Ascomycota</taxon>
        <taxon>Pezizomycotina</taxon>
        <taxon>Dothideomycetes</taxon>
        <taxon>Dothideomycetes incertae sedis</taxon>
        <taxon>Botryosphaeriales</taxon>
        <taxon>Botryosphaeriaceae</taxon>
        <taxon>Macrophomina</taxon>
    </lineage>
</organism>
<evidence type="ECO:0000256" key="2">
    <source>
        <dbReference type="ARBA" id="ARBA00022723"/>
    </source>
</evidence>
<reference evidence="9 10" key="1">
    <citation type="journal article" date="2012" name="BMC Genomics">
        <title>Tools to kill: Genome of one of the most destructive plant pathogenic fungi Macrophomina phaseolina.</title>
        <authorList>
            <person name="Islam M.S."/>
            <person name="Haque M.S."/>
            <person name="Islam M.M."/>
            <person name="Emdad E.M."/>
            <person name="Halim A."/>
            <person name="Hossen Q.M.M."/>
            <person name="Hossain M.Z."/>
            <person name="Ahmed B."/>
            <person name="Rahim S."/>
            <person name="Rahman M.S."/>
            <person name="Alam M.M."/>
            <person name="Hou S."/>
            <person name="Wan X."/>
            <person name="Saito J.A."/>
            <person name="Alam M."/>
        </authorList>
    </citation>
    <scope>NUCLEOTIDE SEQUENCE [LARGE SCALE GENOMIC DNA]</scope>
    <source>
        <strain evidence="9 10">MS6</strain>
    </source>
</reference>
<gene>
    <name evidence="9" type="ORF">MPH_12700</name>
</gene>
<feature type="binding site" description="axial binding residue" evidence="6">
    <location>
        <position position="466"/>
    </location>
    <ligand>
        <name>heme</name>
        <dbReference type="ChEBI" id="CHEBI:30413"/>
    </ligand>
    <ligandPart>
        <name>Fe</name>
        <dbReference type="ChEBI" id="CHEBI:18248"/>
    </ligandPart>
</feature>
<dbReference type="STRING" id="1126212.K2QJW5"/>
<evidence type="ECO:0000313" key="10">
    <source>
        <dbReference type="Proteomes" id="UP000007129"/>
    </source>
</evidence>
<keyword evidence="3 7" id="KW-0560">Oxidoreductase</keyword>
<dbReference type="PANTHER" id="PTHR46300:SF2">
    <property type="entry name" value="CYTOCHROME P450 MONOOXYGENASE ALNH-RELATED"/>
    <property type="match status" value="1"/>
</dbReference>
<keyword evidence="2 6" id="KW-0479">Metal-binding</keyword>
<comment type="cofactor">
    <cofactor evidence="6">
        <name>heme</name>
        <dbReference type="ChEBI" id="CHEBI:30413"/>
    </cofactor>
</comment>
<dbReference type="PANTHER" id="PTHR46300">
    <property type="entry name" value="P450, PUTATIVE (EUROFUNG)-RELATED-RELATED"/>
    <property type="match status" value="1"/>
</dbReference>
<dbReference type="InParanoid" id="K2QJW5"/>
<dbReference type="InterPro" id="IPR036396">
    <property type="entry name" value="Cyt_P450_sf"/>
</dbReference>
<dbReference type="GO" id="GO:0016705">
    <property type="term" value="F:oxidoreductase activity, acting on paired donors, with incorporation or reduction of molecular oxygen"/>
    <property type="evidence" value="ECO:0007669"/>
    <property type="project" value="InterPro"/>
</dbReference>
<evidence type="ECO:0000313" key="9">
    <source>
        <dbReference type="EMBL" id="EKG10101.1"/>
    </source>
</evidence>
<dbReference type="Proteomes" id="UP000007129">
    <property type="component" value="Unassembled WGS sequence"/>
</dbReference>
<sequence length="567" mass="63659">MQTTKSQTPVFFGPSMAFGAVIFTILTYLIHKILKIGSRPKGFPPGPPTRPFYGNLKEALSLSLSLTYTPSQISTLRPHLTYAAWSQTYGPIYTIMRGPDPWLVINSAATAHDIFNKQGQVTAGRPNMRLDIACRGGYAPAAQSGASWRAARKMWHAVLNVGASRAYLPYQELEAEKLVVDVCEDGDAWRTHVERFSNSVAMTMTNGRRTPAAGDPRVREVMDDLWEISVCALRWAWLDGVAIAWSRWVPAWMVPGRREAKGFTERHEKMLWRLWNSAFKSPEGAEVVLPSFNKAVQEKLRAGYQGITEREGTEVTHSLLQAATDTTASTLNIWVAAMAMFPEVQKKAQEEIDRVVGPNRLPSESDAANLPYTRQCIQELQRWISVAPLALPHATTAPMQIGEYHIPAGTGLILNTHAIHRDPVAYPEPREFRPERWEGKLQMVTSDEQVGARTELFSFGAGRRICPGQHLAERNLFYVCSHLLWAVDIRKKKDAAGKDIEIDMDDVRPGLVNTMNPFEADVKPRSTEKSVWAKRNWEQKRSALLDSEEQWIQSPEVVESVMARAAR</sequence>
<dbReference type="GO" id="GO:0020037">
    <property type="term" value="F:heme binding"/>
    <property type="evidence" value="ECO:0007669"/>
    <property type="project" value="InterPro"/>
</dbReference>
<evidence type="ECO:0000256" key="4">
    <source>
        <dbReference type="ARBA" id="ARBA00023004"/>
    </source>
</evidence>
<dbReference type="Gene3D" id="1.10.630.10">
    <property type="entry name" value="Cytochrome P450"/>
    <property type="match status" value="1"/>
</dbReference>
<comment type="similarity">
    <text evidence="1 7">Belongs to the cytochrome P450 family.</text>
</comment>
<dbReference type="GO" id="GO:0004497">
    <property type="term" value="F:monooxygenase activity"/>
    <property type="evidence" value="ECO:0007669"/>
    <property type="project" value="UniProtKB-KW"/>
</dbReference>
<dbReference type="OrthoDB" id="1103324at2759"/>
<dbReference type="InterPro" id="IPR002401">
    <property type="entry name" value="Cyt_P450_E_grp-I"/>
</dbReference>
<feature type="transmembrane region" description="Helical" evidence="8">
    <location>
        <begin position="12"/>
        <end position="31"/>
    </location>
</feature>
<keyword evidence="5 7" id="KW-0503">Monooxygenase</keyword>
<dbReference type="VEuPathDB" id="FungiDB:MPH_12700"/>
<dbReference type="HOGENOM" id="CLU_001570_2_3_1"/>
<dbReference type="SUPFAM" id="SSF48264">
    <property type="entry name" value="Cytochrome P450"/>
    <property type="match status" value="1"/>
</dbReference>
<keyword evidence="4 6" id="KW-0408">Iron</keyword>
<dbReference type="InterPro" id="IPR001128">
    <property type="entry name" value="Cyt_P450"/>
</dbReference>